<protein>
    <submittedName>
        <fullName evidence="1">Uncharacterized protein</fullName>
    </submittedName>
</protein>
<evidence type="ECO:0000313" key="2">
    <source>
        <dbReference type="Proteomes" id="UP000694562"/>
    </source>
</evidence>
<organism evidence="1 2">
    <name type="scientific">Falco tinnunculus</name>
    <name type="common">Common kestrel</name>
    <dbReference type="NCBI Taxonomy" id="100819"/>
    <lineage>
        <taxon>Eukaryota</taxon>
        <taxon>Metazoa</taxon>
        <taxon>Chordata</taxon>
        <taxon>Craniata</taxon>
        <taxon>Vertebrata</taxon>
        <taxon>Euteleostomi</taxon>
        <taxon>Archelosauria</taxon>
        <taxon>Archosauria</taxon>
        <taxon>Dinosauria</taxon>
        <taxon>Saurischia</taxon>
        <taxon>Theropoda</taxon>
        <taxon>Coelurosauria</taxon>
        <taxon>Aves</taxon>
        <taxon>Neognathae</taxon>
        <taxon>Neoaves</taxon>
        <taxon>Telluraves</taxon>
        <taxon>Australaves</taxon>
        <taxon>Falconiformes</taxon>
        <taxon>Falconidae</taxon>
        <taxon>Falco</taxon>
    </lineage>
</organism>
<sequence length="210" mass="23105">MLLARVAVEPGAILPILLPVLPVGHVHDDQKGRASDKDELQGPELDVGDGEKLVVADIGAAWLPCVAVKVLLLISPHALSCHHIDQHMEDEDHREPDAAKGCGVFVDPAEQRLQRFPVHGSWWRPESPNLEKQQQKPWVKSSGRWPWGSSSLAALNLIDLLDCLPSHVPLIWDGGTISLADSKAHPHTLLLTEVTQPLCTSFWWSLCHKG</sequence>
<dbReference type="Proteomes" id="UP000694562">
    <property type="component" value="Unplaced"/>
</dbReference>
<dbReference type="OrthoDB" id="8954273at2759"/>
<evidence type="ECO:0000313" key="1">
    <source>
        <dbReference type="Ensembl" id="ENSFTIP00000012292.1"/>
    </source>
</evidence>
<name>A0A8C4ULF7_FALTI</name>
<dbReference type="AlphaFoldDB" id="A0A8C4ULF7"/>
<accession>A0A8C4ULF7</accession>
<dbReference type="OMA" id="HIDQYTE"/>
<reference evidence="1" key="1">
    <citation type="submission" date="2025-08" db="UniProtKB">
        <authorList>
            <consortium name="Ensembl"/>
        </authorList>
    </citation>
    <scope>IDENTIFICATION</scope>
</reference>
<proteinExistence type="predicted"/>
<reference evidence="1" key="2">
    <citation type="submission" date="2025-09" db="UniProtKB">
        <authorList>
            <consortium name="Ensembl"/>
        </authorList>
    </citation>
    <scope>IDENTIFICATION</scope>
</reference>
<dbReference type="Ensembl" id="ENSFTIT00000012829.1">
    <property type="protein sequence ID" value="ENSFTIP00000012292.1"/>
    <property type="gene ID" value="ENSFTIG00000008238.1"/>
</dbReference>
<keyword evidence="2" id="KW-1185">Reference proteome</keyword>